<dbReference type="EMBL" id="CM007896">
    <property type="protein sequence ID" value="OTG20869.1"/>
    <property type="molecule type" value="Genomic_DNA"/>
</dbReference>
<reference evidence="2" key="1">
    <citation type="journal article" date="2017" name="Nature">
        <title>The sunflower genome provides insights into oil metabolism, flowering and Asterid evolution.</title>
        <authorList>
            <person name="Badouin H."/>
            <person name="Gouzy J."/>
            <person name="Grassa C.J."/>
            <person name="Murat F."/>
            <person name="Staton S.E."/>
            <person name="Cottret L."/>
            <person name="Lelandais-Briere C."/>
            <person name="Owens G.L."/>
            <person name="Carrere S."/>
            <person name="Mayjonade B."/>
            <person name="Legrand L."/>
            <person name="Gill N."/>
            <person name="Kane N.C."/>
            <person name="Bowers J.E."/>
            <person name="Hubner S."/>
            <person name="Bellec A."/>
            <person name="Berard A."/>
            <person name="Berges H."/>
            <person name="Blanchet N."/>
            <person name="Boniface M.C."/>
            <person name="Brunel D."/>
            <person name="Catrice O."/>
            <person name="Chaidir N."/>
            <person name="Claudel C."/>
            <person name="Donnadieu C."/>
            <person name="Faraut T."/>
            <person name="Fievet G."/>
            <person name="Helmstetter N."/>
            <person name="King M."/>
            <person name="Knapp S.J."/>
            <person name="Lai Z."/>
            <person name="Le Paslier M.C."/>
            <person name="Lippi Y."/>
            <person name="Lorenzon L."/>
            <person name="Mandel J.R."/>
            <person name="Marage G."/>
            <person name="Marchand G."/>
            <person name="Marquand E."/>
            <person name="Bret-Mestries E."/>
            <person name="Morien E."/>
            <person name="Nambeesan S."/>
            <person name="Nguyen T."/>
            <person name="Pegot-Espagnet P."/>
            <person name="Pouilly N."/>
            <person name="Raftis F."/>
            <person name="Sallet E."/>
            <person name="Schiex T."/>
            <person name="Thomas J."/>
            <person name="Vandecasteele C."/>
            <person name="Vares D."/>
            <person name="Vear F."/>
            <person name="Vautrin S."/>
            <person name="Crespi M."/>
            <person name="Mangin B."/>
            <person name="Burke J.M."/>
            <person name="Salse J."/>
            <person name="Munos S."/>
            <person name="Vincourt P."/>
            <person name="Rieseberg L.H."/>
            <person name="Langlade N.B."/>
        </authorList>
    </citation>
    <scope>NUCLEOTIDE SEQUENCE [LARGE SCALE GENOMIC DNA]</scope>
    <source>
        <strain evidence="2">cv. SF193</strain>
    </source>
</reference>
<sequence>MQMMMLMMRKTVVVFRYWFDFRTSVRFSPTTSSVQFGQHRVISGQSWSKVRPLGLVNGSGQASWSDSASDSVDSVKLSQVGQLSVKWFDVSTRDLNAR</sequence>
<proteinExistence type="predicted"/>
<protein>
    <submittedName>
        <fullName evidence="1">Uncharacterized protein</fullName>
    </submittedName>
</protein>
<keyword evidence="2" id="KW-1185">Reference proteome</keyword>
<gene>
    <name evidence="1" type="ORF">HannXRQ_Chr07g0197861</name>
</gene>
<dbReference type="Proteomes" id="UP000215914">
    <property type="component" value="Chromosome 7"/>
</dbReference>
<name>A0A251UCQ0_HELAN</name>
<dbReference type="AlphaFoldDB" id="A0A251UCQ0"/>
<evidence type="ECO:0000313" key="2">
    <source>
        <dbReference type="Proteomes" id="UP000215914"/>
    </source>
</evidence>
<organism evidence="1 2">
    <name type="scientific">Helianthus annuus</name>
    <name type="common">Common sunflower</name>
    <dbReference type="NCBI Taxonomy" id="4232"/>
    <lineage>
        <taxon>Eukaryota</taxon>
        <taxon>Viridiplantae</taxon>
        <taxon>Streptophyta</taxon>
        <taxon>Embryophyta</taxon>
        <taxon>Tracheophyta</taxon>
        <taxon>Spermatophyta</taxon>
        <taxon>Magnoliopsida</taxon>
        <taxon>eudicotyledons</taxon>
        <taxon>Gunneridae</taxon>
        <taxon>Pentapetalae</taxon>
        <taxon>asterids</taxon>
        <taxon>campanulids</taxon>
        <taxon>Asterales</taxon>
        <taxon>Asteraceae</taxon>
        <taxon>Asteroideae</taxon>
        <taxon>Heliantheae alliance</taxon>
        <taxon>Heliantheae</taxon>
        <taxon>Helianthus</taxon>
    </lineage>
</organism>
<accession>A0A251UCQ0</accession>
<evidence type="ECO:0000313" key="1">
    <source>
        <dbReference type="EMBL" id="OTG20869.1"/>
    </source>
</evidence>
<dbReference type="InParanoid" id="A0A251UCQ0"/>